<accession>A0A5J4WNB4</accession>
<evidence type="ECO:0000313" key="1">
    <source>
        <dbReference type="EMBL" id="KAA6396318.1"/>
    </source>
</evidence>
<dbReference type="AlphaFoldDB" id="A0A5J4WNB4"/>
<gene>
    <name evidence="1" type="ORF">EZS28_008156</name>
</gene>
<reference evidence="1 2" key="1">
    <citation type="submission" date="2019-03" db="EMBL/GenBank/DDBJ databases">
        <title>Single cell metagenomics reveals metabolic interactions within the superorganism composed of flagellate Streblomastix strix and complex community of Bacteroidetes bacteria on its surface.</title>
        <authorList>
            <person name="Treitli S.C."/>
            <person name="Kolisko M."/>
            <person name="Husnik F."/>
            <person name="Keeling P."/>
            <person name="Hampl V."/>
        </authorList>
    </citation>
    <scope>NUCLEOTIDE SEQUENCE [LARGE SCALE GENOMIC DNA]</scope>
    <source>
        <strain evidence="1">ST1C</strain>
    </source>
</reference>
<dbReference type="Proteomes" id="UP000324800">
    <property type="component" value="Unassembled WGS sequence"/>
</dbReference>
<sequence length="146" mass="16261">MKNKANWDCFILTGCNIDPMDRDGDWKVGSPITTKSETFYAGDYVVGLNYGSLVVNSIGVIYISVYLHQTSYRGSTSIPVIIWYVDDDFKPKFTGLITMQHLTASSSNQHLMSKSLGHILQISPHEFVPKLASKHSLATIKVQGVY</sequence>
<organism evidence="1 2">
    <name type="scientific">Streblomastix strix</name>
    <dbReference type="NCBI Taxonomy" id="222440"/>
    <lineage>
        <taxon>Eukaryota</taxon>
        <taxon>Metamonada</taxon>
        <taxon>Preaxostyla</taxon>
        <taxon>Oxymonadida</taxon>
        <taxon>Streblomastigidae</taxon>
        <taxon>Streblomastix</taxon>
    </lineage>
</organism>
<dbReference type="EMBL" id="SNRW01001456">
    <property type="protein sequence ID" value="KAA6396318.1"/>
    <property type="molecule type" value="Genomic_DNA"/>
</dbReference>
<evidence type="ECO:0000313" key="2">
    <source>
        <dbReference type="Proteomes" id="UP000324800"/>
    </source>
</evidence>
<protein>
    <submittedName>
        <fullName evidence="1">Uncharacterized protein</fullName>
    </submittedName>
</protein>
<name>A0A5J4WNB4_9EUKA</name>
<proteinExistence type="predicted"/>
<comment type="caution">
    <text evidence="1">The sequence shown here is derived from an EMBL/GenBank/DDBJ whole genome shotgun (WGS) entry which is preliminary data.</text>
</comment>